<dbReference type="GO" id="GO:0009252">
    <property type="term" value="P:peptidoglycan biosynthetic process"/>
    <property type="evidence" value="ECO:0007669"/>
    <property type="project" value="UniProtKB-UniRule"/>
</dbReference>
<dbReference type="Pfam" id="PF03033">
    <property type="entry name" value="Glyco_transf_28"/>
    <property type="match status" value="1"/>
</dbReference>
<keyword evidence="7 10" id="KW-0472">Membrane</keyword>
<feature type="domain" description="Glycosyltransferase family 28 N-terminal" evidence="12">
    <location>
        <begin position="29"/>
        <end position="165"/>
    </location>
</feature>
<dbReference type="NCBIfam" id="TIGR01133">
    <property type="entry name" value="murG"/>
    <property type="match status" value="1"/>
</dbReference>
<feature type="binding site" evidence="10">
    <location>
        <position position="215"/>
    </location>
    <ligand>
        <name>UDP-N-acetyl-alpha-D-glucosamine</name>
        <dbReference type="ChEBI" id="CHEBI:57705"/>
    </ligand>
</feature>
<dbReference type="GO" id="GO:0051991">
    <property type="term" value="F:UDP-N-acetyl-D-glucosamine:N-acetylmuramoyl-L-alanyl-D-glutamyl-meso-2,6-diaminopimelyl-D-alanyl-D-alanine-diphosphoundecaprenol 4-beta-N-acetylglucosaminlytransferase activity"/>
    <property type="evidence" value="ECO:0007669"/>
    <property type="project" value="RHEA"/>
</dbReference>
<comment type="caution">
    <text evidence="10">Lacks conserved residue(s) required for the propagation of feature annotation.</text>
</comment>
<dbReference type="Gene3D" id="3.40.50.2000">
    <property type="entry name" value="Glycogen Phosphorylase B"/>
    <property type="match status" value="2"/>
</dbReference>
<protein>
    <recommendedName>
        <fullName evidence="10">UDP-N-acetylglucosamine--N-acetylmuramyl-(pentapeptide) pyrophosphoryl-undecaprenol N-acetylglucosamine transferase</fullName>
        <ecNumber evidence="10">2.4.1.227</ecNumber>
    </recommendedName>
    <alternativeName>
        <fullName evidence="10">Undecaprenyl-PP-MurNAc-pentapeptide-UDPGlcNAc GlcNAc transferase</fullName>
    </alternativeName>
</protein>
<keyword evidence="6 10" id="KW-0573">Peptidoglycan synthesis</keyword>
<organism evidence="14 15">
    <name type="scientific">Hylemonella gracilis str. Niagara R</name>
    <dbReference type="NCBI Taxonomy" id="1458275"/>
    <lineage>
        <taxon>Bacteria</taxon>
        <taxon>Pseudomonadati</taxon>
        <taxon>Pseudomonadota</taxon>
        <taxon>Betaproteobacteria</taxon>
        <taxon>Burkholderiales</taxon>
        <taxon>Comamonadaceae</taxon>
        <taxon>Hylemonella</taxon>
    </lineage>
</organism>
<dbReference type="GO" id="GO:0051301">
    <property type="term" value="P:cell division"/>
    <property type="evidence" value="ECO:0007669"/>
    <property type="project" value="UniProtKB-KW"/>
</dbReference>
<evidence type="ECO:0000313" key="15">
    <source>
        <dbReference type="Proteomes" id="UP000023268"/>
    </source>
</evidence>
<proteinExistence type="inferred from homology"/>
<dbReference type="UniPathway" id="UPA00219"/>
<dbReference type="STRING" id="1458275.AZ34_04575"/>
<dbReference type="CDD" id="cd03785">
    <property type="entry name" value="GT28_MurG"/>
    <property type="match status" value="1"/>
</dbReference>
<dbReference type="PANTHER" id="PTHR21015:SF22">
    <property type="entry name" value="GLYCOSYLTRANSFERASE"/>
    <property type="match status" value="1"/>
</dbReference>
<dbReference type="RefSeq" id="WP_269320439.1">
    <property type="nucleotide sequence ID" value="NZ_JEMG01000001.1"/>
</dbReference>
<dbReference type="Proteomes" id="UP000023268">
    <property type="component" value="Unassembled WGS sequence"/>
</dbReference>
<keyword evidence="3 10" id="KW-0328">Glycosyltransferase</keyword>
<evidence type="ECO:0000256" key="6">
    <source>
        <dbReference type="ARBA" id="ARBA00022984"/>
    </source>
</evidence>
<feature type="region of interest" description="Disordered" evidence="11">
    <location>
        <begin position="1"/>
        <end position="22"/>
    </location>
</feature>
<keyword evidence="1 10" id="KW-1003">Cell membrane</keyword>
<name>A0A016XFR2_9BURK</name>
<keyword evidence="9 10" id="KW-0961">Cell wall biogenesis/degradation</keyword>
<dbReference type="Pfam" id="PF04101">
    <property type="entry name" value="Glyco_tran_28_C"/>
    <property type="match status" value="1"/>
</dbReference>
<evidence type="ECO:0000259" key="13">
    <source>
        <dbReference type="Pfam" id="PF04101"/>
    </source>
</evidence>
<feature type="binding site" evidence="10">
    <location>
        <position position="269"/>
    </location>
    <ligand>
        <name>UDP-N-acetyl-alpha-D-glucosamine</name>
        <dbReference type="ChEBI" id="CHEBI:57705"/>
    </ligand>
</feature>
<dbReference type="InterPro" id="IPR006009">
    <property type="entry name" value="GlcNAc_MurG"/>
</dbReference>
<dbReference type="HAMAP" id="MF_00033">
    <property type="entry name" value="MurG"/>
    <property type="match status" value="1"/>
</dbReference>
<gene>
    <name evidence="10" type="primary">murG</name>
    <name evidence="14" type="ORF">AZ34_04575</name>
</gene>
<dbReference type="GO" id="GO:0050511">
    <property type="term" value="F:undecaprenyldiphospho-muramoylpentapeptide beta-N-acetylglucosaminyltransferase activity"/>
    <property type="evidence" value="ECO:0007669"/>
    <property type="project" value="UniProtKB-UniRule"/>
</dbReference>
<keyword evidence="4 10" id="KW-0808">Transferase</keyword>
<keyword evidence="8 10" id="KW-0131">Cell cycle</keyword>
<comment type="subcellular location">
    <subcellularLocation>
        <location evidence="10">Cell membrane</location>
        <topology evidence="10">Peripheral membrane protein</topology>
        <orientation evidence="10">Cytoplasmic side</orientation>
    </subcellularLocation>
</comment>
<evidence type="ECO:0000256" key="7">
    <source>
        <dbReference type="ARBA" id="ARBA00023136"/>
    </source>
</evidence>
<feature type="binding site" evidence="10">
    <location>
        <begin position="35"/>
        <end position="37"/>
    </location>
    <ligand>
        <name>UDP-N-acetyl-alpha-D-glucosamine</name>
        <dbReference type="ChEBI" id="CHEBI:57705"/>
    </ligand>
</feature>
<evidence type="ECO:0000256" key="4">
    <source>
        <dbReference type="ARBA" id="ARBA00022679"/>
    </source>
</evidence>
<dbReference type="AlphaFoldDB" id="A0A016XFR2"/>
<dbReference type="EMBL" id="JEMG01000001">
    <property type="protein sequence ID" value="EYC50407.1"/>
    <property type="molecule type" value="Genomic_DNA"/>
</dbReference>
<feature type="binding site" evidence="10">
    <location>
        <position position="147"/>
    </location>
    <ligand>
        <name>UDP-N-acetyl-alpha-D-glucosamine</name>
        <dbReference type="ChEBI" id="CHEBI:57705"/>
    </ligand>
</feature>
<evidence type="ECO:0000256" key="10">
    <source>
        <dbReference type="HAMAP-Rule" id="MF_00033"/>
    </source>
</evidence>
<dbReference type="EC" id="2.4.1.227" evidence="10"/>
<evidence type="ECO:0000256" key="3">
    <source>
        <dbReference type="ARBA" id="ARBA00022676"/>
    </source>
</evidence>
<evidence type="ECO:0000256" key="2">
    <source>
        <dbReference type="ARBA" id="ARBA00022618"/>
    </source>
</evidence>
<dbReference type="GO" id="GO:0005975">
    <property type="term" value="P:carbohydrate metabolic process"/>
    <property type="evidence" value="ECO:0007669"/>
    <property type="project" value="InterPro"/>
</dbReference>
<evidence type="ECO:0000313" key="14">
    <source>
        <dbReference type="EMBL" id="EYC50407.1"/>
    </source>
</evidence>
<reference evidence="14 15" key="1">
    <citation type="submission" date="2014-02" db="EMBL/GenBank/DDBJ databases">
        <title>Draft Genome of Hylemonella gracilis isolated from the Niagara River.</title>
        <authorList>
            <person name="Pawlowski D.R."/>
            <person name="Koudelka G.B."/>
        </authorList>
    </citation>
    <scope>NUCLEOTIDE SEQUENCE [LARGE SCALE GENOMIC DNA]</scope>
    <source>
        <strain evidence="14 15">Niagara R</strain>
    </source>
</reference>
<feature type="binding site" evidence="10">
    <location>
        <position position="314"/>
    </location>
    <ligand>
        <name>UDP-N-acetyl-alpha-D-glucosamine</name>
        <dbReference type="ChEBI" id="CHEBI:57705"/>
    </ligand>
</feature>
<accession>A0A016XFR2</accession>
<feature type="domain" description="Glycosyl transferase family 28 C-terminal" evidence="13">
    <location>
        <begin position="209"/>
        <end position="370"/>
    </location>
</feature>
<comment type="catalytic activity">
    <reaction evidence="10">
        <text>di-trans,octa-cis-undecaprenyl diphospho-N-acetyl-alpha-D-muramoyl-L-alanyl-D-glutamyl-meso-2,6-diaminopimeloyl-D-alanyl-D-alanine + UDP-N-acetyl-alpha-D-glucosamine = di-trans,octa-cis-undecaprenyl diphospho-[N-acetyl-alpha-D-glucosaminyl-(1-&gt;4)]-N-acetyl-alpha-D-muramoyl-L-alanyl-D-glutamyl-meso-2,6-diaminopimeloyl-D-alanyl-D-alanine + UDP + H(+)</text>
        <dbReference type="Rhea" id="RHEA:31227"/>
        <dbReference type="ChEBI" id="CHEBI:15378"/>
        <dbReference type="ChEBI" id="CHEBI:57705"/>
        <dbReference type="ChEBI" id="CHEBI:58223"/>
        <dbReference type="ChEBI" id="CHEBI:61387"/>
        <dbReference type="ChEBI" id="CHEBI:61388"/>
        <dbReference type="EC" id="2.4.1.227"/>
    </reaction>
</comment>
<comment type="pathway">
    <text evidence="10">Cell wall biogenesis; peptidoglycan biosynthesis.</text>
</comment>
<comment type="similarity">
    <text evidence="10">Belongs to the glycosyltransferase 28 family. MurG subfamily.</text>
</comment>
<keyword evidence="5 10" id="KW-0133">Cell shape</keyword>
<dbReference type="GO" id="GO:0071555">
    <property type="term" value="P:cell wall organization"/>
    <property type="evidence" value="ECO:0007669"/>
    <property type="project" value="UniProtKB-KW"/>
</dbReference>
<evidence type="ECO:0000256" key="11">
    <source>
        <dbReference type="SAM" id="MobiDB-lite"/>
    </source>
</evidence>
<evidence type="ECO:0000256" key="1">
    <source>
        <dbReference type="ARBA" id="ARBA00022475"/>
    </source>
</evidence>
<dbReference type="InterPro" id="IPR007235">
    <property type="entry name" value="Glyco_trans_28_C"/>
</dbReference>
<dbReference type="GO" id="GO:0005886">
    <property type="term" value="C:plasma membrane"/>
    <property type="evidence" value="ECO:0007669"/>
    <property type="project" value="UniProtKB-SubCell"/>
</dbReference>
<dbReference type="PANTHER" id="PTHR21015">
    <property type="entry name" value="UDP-N-ACETYLGLUCOSAMINE--N-ACETYLMURAMYL-(PENTAPEPTIDE) PYROPHOSPHORYL-UNDECAPRENOL N-ACETYLGLUCOSAMINE TRANSFERASE 1"/>
    <property type="match status" value="1"/>
</dbReference>
<feature type="compositionally biased region" description="Polar residues" evidence="11">
    <location>
        <begin position="1"/>
        <end position="18"/>
    </location>
</feature>
<dbReference type="InterPro" id="IPR004276">
    <property type="entry name" value="GlycoTrans_28_N"/>
</dbReference>
<dbReference type="SUPFAM" id="SSF53756">
    <property type="entry name" value="UDP-Glycosyltransferase/glycogen phosphorylase"/>
    <property type="match status" value="1"/>
</dbReference>
<evidence type="ECO:0000256" key="9">
    <source>
        <dbReference type="ARBA" id="ARBA00023316"/>
    </source>
</evidence>
<comment type="caution">
    <text evidence="14">The sequence shown here is derived from an EMBL/GenBank/DDBJ whole genome shotgun (WGS) entry which is preliminary data.</text>
</comment>
<sequence length="383" mass="40416">MTVSHAGSPQVATDQIPSGSGGGRAKCALIMAGGTGGHIFPGLAVAEALRERGWRVHWLGHREHMEGTLVPPRGFAFEHVDFGGVRGKGLRTLVLLPLNLLRAFWQSIVVVRRVRPDVIVGLGGYIAFPGGMMGVLLGKPLVLHEQNSIAGLVNKVLSGVADRVYSAFPSDRPGALRKAQWVGNPLRAEFLNQPAPAARFAARTGPLNVLVVGGSLGAQALNDIVPRALAYIPRGERPKVTHQSGTKQIDTLRANYATAGVEAELTPFIEDTASAYAQADLIIARAGASTVTEIAAVGAAAIFVPFPAAVDDHQTANARFLVDVGGGWLIQQQDLTAAGLSLLLKNASREELLRRAEAAYAMRKTDATQRVVMACEELTGGVA</sequence>
<dbReference type="eggNOG" id="COG0707">
    <property type="taxonomic scope" value="Bacteria"/>
</dbReference>
<feature type="binding site" evidence="10">
    <location>
        <position position="187"/>
    </location>
    <ligand>
        <name>UDP-N-acetyl-alpha-D-glucosamine</name>
        <dbReference type="ChEBI" id="CHEBI:57705"/>
    </ligand>
</feature>
<evidence type="ECO:0000256" key="5">
    <source>
        <dbReference type="ARBA" id="ARBA00022960"/>
    </source>
</evidence>
<dbReference type="GO" id="GO:0008360">
    <property type="term" value="P:regulation of cell shape"/>
    <property type="evidence" value="ECO:0007669"/>
    <property type="project" value="UniProtKB-KW"/>
</dbReference>
<evidence type="ECO:0000256" key="8">
    <source>
        <dbReference type="ARBA" id="ARBA00023306"/>
    </source>
</evidence>
<comment type="function">
    <text evidence="10">Cell wall formation. Catalyzes the transfer of a GlcNAc subunit on undecaprenyl-pyrophosphoryl-MurNAc-pentapeptide (lipid intermediate I) to form undecaprenyl-pyrophosphoryl-MurNAc-(pentapeptide)GlcNAc (lipid intermediate II).</text>
</comment>
<evidence type="ECO:0000259" key="12">
    <source>
        <dbReference type="Pfam" id="PF03033"/>
    </source>
</evidence>
<keyword evidence="2 10" id="KW-0132">Cell division</keyword>